<feature type="transmembrane region" description="Helical" evidence="1">
    <location>
        <begin position="32"/>
        <end position="50"/>
    </location>
</feature>
<evidence type="ECO:0000313" key="3">
    <source>
        <dbReference type="Proteomes" id="UP001183629"/>
    </source>
</evidence>
<organism evidence="2 3">
    <name type="scientific">Catenuloplanes niger</name>
    <dbReference type="NCBI Taxonomy" id="587534"/>
    <lineage>
        <taxon>Bacteria</taxon>
        <taxon>Bacillati</taxon>
        <taxon>Actinomycetota</taxon>
        <taxon>Actinomycetes</taxon>
        <taxon>Micromonosporales</taxon>
        <taxon>Micromonosporaceae</taxon>
        <taxon>Catenuloplanes</taxon>
    </lineage>
</organism>
<protein>
    <submittedName>
        <fullName evidence="2">CHASE2 domain-containing sensor protein</fullName>
    </submittedName>
</protein>
<dbReference type="Proteomes" id="UP001183629">
    <property type="component" value="Unassembled WGS sequence"/>
</dbReference>
<reference evidence="2 3" key="1">
    <citation type="submission" date="2023-07" db="EMBL/GenBank/DDBJ databases">
        <title>Sequencing the genomes of 1000 actinobacteria strains.</title>
        <authorList>
            <person name="Klenk H.-P."/>
        </authorList>
    </citation>
    <scope>NUCLEOTIDE SEQUENCE [LARGE SCALE GENOMIC DNA]</scope>
    <source>
        <strain evidence="2 3">DSM 44711</strain>
    </source>
</reference>
<keyword evidence="1" id="KW-0812">Transmembrane</keyword>
<gene>
    <name evidence="2" type="ORF">J2S44_003193</name>
</gene>
<dbReference type="EMBL" id="JAVDYC010000001">
    <property type="protein sequence ID" value="MDR7322943.1"/>
    <property type="molecule type" value="Genomic_DNA"/>
</dbReference>
<keyword evidence="1" id="KW-1133">Transmembrane helix</keyword>
<accession>A0AAE3ZRQ0</accession>
<evidence type="ECO:0000313" key="2">
    <source>
        <dbReference type="EMBL" id="MDR7322943.1"/>
    </source>
</evidence>
<proteinExistence type="predicted"/>
<name>A0AAE3ZRQ0_9ACTN</name>
<feature type="transmembrane region" description="Helical" evidence="1">
    <location>
        <begin position="56"/>
        <end position="80"/>
    </location>
</feature>
<keyword evidence="3" id="KW-1185">Reference proteome</keyword>
<sequence>MNWIRQARRGAADEFGRRMWRWFLAAEITKRLVFPVTMIALLAVAVWLAVRFSAVWLPRLATLALATAALTAASWVLYIGTTIHRRRRWRPAPHPAVPVVLALLSVGVGILYWLRVA</sequence>
<dbReference type="RefSeq" id="WP_310414069.1">
    <property type="nucleotide sequence ID" value="NZ_JAVDYC010000001.1"/>
</dbReference>
<dbReference type="AlphaFoldDB" id="A0AAE3ZRQ0"/>
<keyword evidence="1" id="KW-0472">Membrane</keyword>
<comment type="caution">
    <text evidence="2">The sequence shown here is derived from an EMBL/GenBank/DDBJ whole genome shotgun (WGS) entry which is preliminary data.</text>
</comment>
<evidence type="ECO:0000256" key="1">
    <source>
        <dbReference type="SAM" id="Phobius"/>
    </source>
</evidence>
<feature type="transmembrane region" description="Helical" evidence="1">
    <location>
        <begin position="92"/>
        <end position="114"/>
    </location>
</feature>